<dbReference type="Proteomes" id="UP000092154">
    <property type="component" value="Unassembled WGS sequence"/>
</dbReference>
<dbReference type="AlphaFoldDB" id="A0A1B7MDA7"/>
<dbReference type="InParanoid" id="A0A1B7MDA7"/>
<evidence type="ECO:0000313" key="1">
    <source>
        <dbReference type="EMBL" id="OAX30574.1"/>
    </source>
</evidence>
<reference evidence="1 2" key="1">
    <citation type="submission" date="2016-06" db="EMBL/GenBank/DDBJ databases">
        <title>Comparative genomics of the ectomycorrhizal sister species Rhizopogon vinicolor and Rhizopogon vesiculosus (Basidiomycota: Boletales) reveals a divergence of the mating type B locus.</title>
        <authorList>
            <consortium name="DOE Joint Genome Institute"/>
            <person name="Mujic A.B."/>
            <person name="Kuo A."/>
            <person name="Tritt A."/>
            <person name="Lipzen A."/>
            <person name="Chen C."/>
            <person name="Johnson J."/>
            <person name="Sharma A."/>
            <person name="Barry K."/>
            <person name="Grigoriev I.V."/>
            <person name="Spatafora J.W."/>
        </authorList>
    </citation>
    <scope>NUCLEOTIDE SEQUENCE [LARGE SCALE GENOMIC DNA]</scope>
    <source>
        <strain evidence="1 2">AM-OR11-026</strain>
    </source>
</reference>
<name>A0A1B7MDA7_9AGAM</name>
<organism evidence="1 2">
    <name type="scientific">Rhizopogon vinicolor AM-OR11-026</name>
    <dbReference type="NCBI Taxonomy" id="1314800"/>
    <lineage>
        <taxon>Eukaryota</taxon>
        <taxon>Fungi</taxon>
        <taxon>Dikarya</taxon>
        <taxon>Basidiomycota</taxon>
        <taxon>Agaricomycotina</taxon>
        <taxon>Agaricomycetes</taxon>
        <taxon>Agaricomycetidae</taxon>
        <taxon>Boletales</taxon>
        <taxon>Suillineae</taxon>
        <taxon>Rhizopogonaceae</taxon>
        <taxon>Rhizopogon</taxon>
    </lineage>
</organism>
<dbReference type="STRING" id="1314800.A0A1B7MDA7"/>
<feature type="non-terminal residue" evidence="1">
    <location>
        <position position="87"/>
    </location>
</feature>
<proteinExistence type="predicted"/>
<gene>
    <name evidence="1" type="ORF">K503DRAFT_657480</name>
</gene>
<sequence>LFQLCTGRAPLNKHLHRIAKVPSPTCQKCRLREESVHHFLTVCPAYARQRHKLQNEIVPRASHPKNLLNDRKCIKPLFRFIASTRRL</sequence>
<dbReference type="EMBL" id="KV450248">
    <property type="protein sequence ID" value="OAX30574.1"/>
    <property type="molecule type" value="Genomic_DNA"/>
</dbReference>
<accession>A0A1B7MDA7</accession>
<keyword evidence="2" id="KW-1185">Reference proteome</keyword>
<evidence type="ECO:0000313" key="2">
    <source>
        <dbReference type="Proteomes" id="UP000092154"/>
    </source>
</evidence>
<feature type="non-terminal residue" evidence="1">
    <location>
        <position position="1"/>
    </location>
</feature>
<dbReference type="OrthoDB" id="3267074at2759"/>
<protein>
    <recommendedName>
        <fullName evidence="3">Reverse transcriptase zinc-binding domain-containing protein</fullName>
    </recommendedName>
</protein>
<evidence type="ECO:0008006" key="3">
    <source>
        <dbReference type="Google" id="ProtNLM"/>
    </source>
</evidence>